<evidence type="ECO:0000256" key="1">
    <source>
        <dbReference type="SAM" id="Phobius"/>
    </source>
</evidence>
<accession>A0A7X2PA28</accession>
<keyword evidence="1" id="KW-0812">Transmembrane</keyword>
<name>A0A7X2PA28_9FIRM</name>
<sequence length="74" mass="8526">MPEEQKHREAKYFSLPEIVKTPAFTGVFAYSFVLFFGEALPAEDYFYMVPPVFGRMLHDTGQPAPKERTLRSLP</sequence>
<keyword evidence="3" id="KW-1185">Reference proteome</keyword>
<keyword evidence="1" id="KW-1133">Transmembrane helix</keyword>
<comment type="caution">
    <text evidence="2">The sequence shown here is derived from an EMBL/GenBank/DDBJ whole genome shotgun (WGS) entry which is preliminary data.</text>
</comment>
<evidence type="ECO:0000313" key="2">
    <source>
        <dbReference type="EMBL" id="MST82951.1"/>
    </source>
</evidence>
<organism evidence="2 3">
    <name type="scientific">Bilifractor porci</name>
    <dbReference type="NCBI Taxonomy" id="2606636"/>
    <lineage>
        <taxon>Bacteria</taxon>
        <taxon>Bacillati</taxon>
        <taxon>Bacillota</taxon>
        <taxon>Clostridia</taxon>
        <taxon>Lachnospirales</taxon>
        <taxon>Lachnospiraceae</taxon>
        <taxon>Bilifractor</taxon>
    </lineage>
</organism>
<evidence type="ECO:0000313" key="3">
    <source>
        <dbReference type="Proteomes" id="UP000466864"/>
    </source>
</evidence>
<dbReference type="Proteomes" id="UP000466864">
    <property type="component" value="Unassembled WGS sequence"/>
</dbReference>
<gene>
    <name evidence="2" type="ORF">FYJ60_11625</name>
</gene>
<feature type="transmembrane region" description="Helical" evidence="1">
    <location>
        <begin position="21"/>
        <end position="40"/>
    </location>
</feature>
<protein>
    <submittedName>
        <fullName evidence="2">Uncharacterized protein</fullName>
    </submittedName>
</protein>
<dbReference type="EMBL" id="VUMV01000010">
    <property type="protein sequence ID" value="MST82951.1"/>
    <property type="molecule type" value="Genomic_DNA"/>
</dbReference>
<dbReference type="RefSeq" id="WP_154458850.1">
    <property type="nucleotide sequence ID" value="NZ_VUMV01000010.1"/>
</dbReference>
<reference evidence="2 3" key="1">
    <citation type="submission" date="2019-08" db="EMBL/GenBank/DDBJ databases">
        <title>In-depth cultivation of the pig gut microbiome towards novel bacterial diversity and tailored functional studies.</title>
        <authorList>
            <person name="Wylensek D."/>
            <person name="Hitch T.C.A."/>
            <person name="Clavel T."/>
        </authorList>
    </citation>
    <scope>NUCLEOTIDE SEQUENCE [LARGE SCALE GENOMIC DNA]</scope>
    <source>
        <strain evidence="2 3">Oil+RF-744-WCA-WT-13</strain>
    </source>
</reference>
<proteinExistence type="predicted"/>
<keyword evidence="1" id="KW-0472">Membrane</keyword>
<dbReference type="AlphaFoldDB" id="A0A7X2PA28"/>